<sequence length="106" mass="11902">MNKTLKTLKGSAPKIGSSQLNNKTQMPVVRNACASVQFRLVRNRTKASQLWIKHVKIPLTTTPRSQLIVLLCLIKNASDVPYGKVYGTIQYYYVSFVGSCDDHVFI</sequence>
<protein>
    <submittedName>
        <fullName evidence="2">Uncharacterized protein</fullName>
    </submittedName>
</protein>
<evidence type="ECO:0000313" key="1">
    <source>
        <dbReference type="EMBL" id="KFD46327.1"/>
    </source>
</evidence>
<dbReference type="EMBL" id="KL363378">
    <property type="protein sequence ID" value="KFD46327.1"/>
    <property type="molecule type" value="Genomic_DNA"/>
</dbReference>
<gene>
    <name evidence="1" type="ORF">M513_12805</name>
    <name evidence="2" type="ORF">M514_12805</name>
</gene>
<dbReference type="Proteomes" id="UP000030764">
    <property type="component" value="Unassembled WGS sequence"/>
</dbReference>
<organism evidence="2">
    <name type="scientific">Trichuris suis</name>
    <name type="common">pig whipworm</name>
    <dbReference type="NCBI Taxonomy" id="68888"/>
    <lineage>
        <taxon>Eukaryota</taxon>
        <taxon>Metazoa</taxon>
        <taxon>Ecdysozoa</taxon>
        <taxon>Nematoda</taxon>
        <taxon>Enoplea</taxon>
        <taxon>Dorylaimia</taxon>
        <taxon>Trichinellida</taxon>
        <taxon>Trichuridae</taxon>
        <taxon>Trichuris</taxon>
    </lineage>
</organism>
<dbReference type="Proteomes" id="UP000030758">
    <property type="component" value="Unassembled WGS sequence"/>
</dbReference>
<accession>A0A085N3F8</accession>
<keyword evidence="3" id="KW-1185">Reference proteome</keyword>
<name>A0A085N3F8_9BILA</name>
<dbReference type="AlphaFoldDB" id="A0A085N3F8"/>
<reference evidence="2 3" key="1">
    <citation type="journal article" date="2014" name="Nat. Genet.">
        <title>Genome and transcriptome of the porcine whipworm Trichuris suis.</title>
        <authorList>
            <person name="Jex A.R."/>
            <person name="Nejsum P."/>
            <person name="Schwarz E.M."/>
            <person name="Hu L."/>
            <person name="Young N.D."/>
            <person name="Hall R.S."/>
            <person name="Korhonen P.K."/>
            <person name="Liao S."/>
            <person name="Thamsborg S."/>
            <person name="Xia J."/>
            <person name="Xu P."/>
            <person name="Wang S."/>
            <person name="Scheerlinck J.P."/>
            <person name="Hofmann A."/>
            <person name="Sternberg P.W."/>
            <person name="Wang J."/>
            <person name="Gasser R.B."/>
        </authorList>
    </citation>
    <scope>NUCLEOTIDE SEQUENCE [LARGE SCALE GENOMIC DNA]</scope>
    <source>
        <strain evidence="2">DCEP-RM93F</strain>
        <strain evidence="1">DCEP-RM93M</strain>
    </source>
</reference>
<evidence type="ECO:0000313" key="3">
    <source>
        <dbReference type="Proteomes" id="UP000030764"/>
    </source>
</evidence>
<proteinExistence type="predicted"/>
<evidence type="ECO:0000313" key="2">
    <source>
        <dbReference type="EMBL" id="KFD64004.1"/>
    </source>
</evidence>
<dbReference type="EMBL" id="KL367563">
    <property type="protein sequence ID" value="KFD64004.1"/>
    <property type="molecule type" value="Genomic_DNA"/>
</dbReference>